<evidence type="ECO:0000256" key="2">
    <source>
        <dbReference type="ARBA" id="ARBA00004141"/>
    </source>
</evidence>
<dbReference type="GO" id="GO:0000155">
    <property type="term" value="F:phosphorelay sensor kinase activity"/>
    <property type="evidence" value="ECO:0007669"/>
    <property type="project" value="InterPro"/>
</dbReference>
<accession>A0A1H2Y4Y0</accession>
<reference evidence="15 16" key="1">
    <citation type="submission" date="2016-10" db="EMBL/GenBank/DDBJ databases">
        <authorList>
            <person name="de Groot N.N."/>
        </authorList>
    </citation>
    <scope>NUCLEOTIDE SEQUENCE [LARGE SCALE GENOMIC DNA]</scope>
    <source>
        <strain evidence="15 16">CGMCC 1.7059</strain>
    </source>
</reference>
<keyword evidence="8 15" id="KW-0418">Kinase</keyword>
<dbReference type="PROSITE" id="PS50109">
    <property type="entry name" value="HIS_KIN"/>
    <property type="match status" value="1"/>
</dbReference>
<dbReference type="PANTHER" id="PTHR45436:SF14">
    <property type="entry name" value="SENSOR PROTEIN QSEC"/>
    <property type="match status" value="1"/>
</dbReference>
<dbReference type="InterPro" id="IPR050428">
    <property type="entry name" value="TCS_sensor_his_kinase"/>
</dbReference>
<evidence type="ECO:0000256" key="10">
    <source>
        <dbReference type="ARBA" id="ARBA00022989"/>
    </source>
</evidence>
<evidence type="ECO:0000256" key="6">
    <source>
        <dbReference type="ARBA" id="ARBA00022692"/>
    </source>
</evidence>
<keyword evidence="11" id="KW-0902">Two-component regulatory system</keyword>
<dbReference type="SMART" id="SM00387">
    <property type="entry name" value="HATPase_c"/>
    <property type="match status" value="1"/>
</dbReference>
<keyword evidence="7" id="KW-0547">Nucleotide-binding</keyword>
<dbReference type="PRINTS" id="PR00344">
    <property type="entry name" value="BCTRLSENSOR"/>
</dbReference>
<dbReference type="CDD" id="cd00075">
    <property type="entry name" value="HATPase"/>
    <property type="match status" value="1"/>
</dbReference>
<dbReference type="InterPro" id="IPR004358">
    <property type="entry name" value="Sig_transdc_His_kin-like_C"/>
</dbReference>
<dbReference type="GO" id="GO:0005524">
    <property type="term" value="F:ATP binding"/>
    <property type="evidence" value="ECO:0007669"/>
    <property type="project" value="UniProtKB-KW"/>
</dbReference>
<keyword evidence="5" id="KW-0808">Transferase</keyword>
<evidence type="ECO:0000256" key="13">
    <source>
        <dbReference type="SAM" id="Phobius"/>
    </source>
</evidence>
<dbReference type="InterPro" id="IPR005467">
    <property type="entry name" value="His_kinase_dom"/>
</dbReference>
<dbReference type="Gene3D" id="1.10.287.130">
    <property type="match status" value="1"/>
</dbReference>
<evidence type="ECO:0000256" key="9">
    <source>
        <dbReference type="ARBA" id="ARBA00022840"/>
    </source>
</evidence>
<keyword evidence="10 13" id="KW-1133">Transmembrane helix</keyword>
<dbReference type="STRING" id="488533.SAMN04487960_105266"/>
<dbReference type="InterPro" id="IPR003661">
    <property type="entry name" value="HisK_dim/P_dom"/>
</dbReference>
<feature type="transmembrane region" description="Helical" evidence="13">
    <location>
        <begin position="12"/>
        <end position="34"/>
    </location>
</feature>
<organism evidence="15 16">
    <name type="scientific">Marinobacter mobilis</name>
    <dbReference type="NCBI Taxonomy" id="488533"/>
    <lineage>
        <taxon>Bacteria</taxon>
        <taxon>Pseudomonadati</taxon>
        <taxon>Pseudomonadota</taxon>
        <taxon>Gammaproteobacteria</taxon>
        <taxon>Pseudomonadales</taxon>
        <taxon>Marinobacteraceae</taxon>
        <taxon>Marinobacter</taxon>
    </lineage>
</organism>
<dbReference type="Proteomes" id="UP000199675">
    <property type="component" value="Unassembled WGS sequence"/>
</dbReference>
<dbReference type="Gene3D" id="3.30.565.10">
    <property type="entry name" value="Histidine kinase-like ATPase, C-terminal domain"/>
    <property type="match status" value="1"/>
</dbReference>
<keyword evidence="16" id="KW-1185">Reference proteome</keyword>
<keyword evidence="4" id="KW-0597">Phosphoprotein</keyword>
<sequence>MSKRRSPSLTRTITLLVTVTVLSTATLAGFFSYLQSNHQLEEVFDAELAQSTRIVQGLVRHLNLTQSLQALTQTLSETLKLPERIDEEEEEGDEILPGGAGHRYEKKIAFQIWSSGGELLLSTHLRGQRFDPTPGYRWVEQQGYSWRTYNLQDPVTGLWIQTAQREDVRGELSRQLAMGNTLPLLMVLPLLGIAIAIAIHWGFIPLRRLEAPVRDMAPQAIHPLDDQVAPKEVRGLVLAINGLLQRLDEALERERRFSADAAHELRTPLAALRLNLEKVCDDNPGQYDGLIQAVDRMSHLVDQMLLLSRVDSGLDFNPDHHNLSDILVQCIADVAPLALKKGIEPEYEDDTRQATILCNTALISTMVRSILANAIQYSPSDTIVTTQLKATGEGYRITICDEGAGIPAEARERAAGRFVRLDQRQGSGAGLGLAIARRIAELHGGSLALTDRDDGQPGLCVQLLLPASSGH</sequence>
<evidence type="ECO:0000256" key="1">
    <source>
        <dbReference type="ARBA" id="ARBA00000085"/>
    </source>
</evidence>
<feature type="transmembrane region" description="Helical" evidence="13">
    <location>
        <begin position="182"/>
        <end position="204"/>
    </location>
</feature>
<evidence type="ECO:0000256" key="11">
    <source>
        <dbReference type="ARBA" id="ARBA00023012"/>
    </source>
</evidence>
<dbReference type="PANTHER" id="PTHR45436">
    <property type="entry name" value="SENSOR HISTIDINE KINASE YKOH"/>
    <property type="match status" value="1"/>
</dbReference>
<keyword evidence="6 13" id="KW-0812">Transmembrane</keyword>
<dbReference type="GO" id="GO:0005886">
    <property type="term" value="C:plasma membrane"/>
    <property type="evidence" value="ECO:0007669"/>
    <property type="project" value="TreeGrafter"/>
</dbReference>
<dbReference type="EMBL" id="FNNE01000005">
    <property type="protein sequence ID" value="SDX00242.1"/>
    <property type="molecule type" value="Genomic_DNA"/>
</dbReference>
<comment type="catalytic activity">
    <reaction evidence="1">
        <text>ATP + protein L-histidine = ADP + protein N-phospho-L-histidine.</text>
        <dbReference type="EC" id="2.7.13.3"/>
    </reaction>
</comment>
<dbReference type="SUPFAM" id="SSF55874">
    <property type="entry name" value="ATPase domain of HSP90 chaperone/DNA topoisomerase II/histidine kinase"/>
    <property type="match status" value="1"/>
</dbReference>
<evidence type="ECO:0000256" key="5">
    <source>
        <dbReference type="ARBA" id="ARBA00022679"/>
    </source>
</evidence>
<feature type="domain" description="Histidine kinase" evidence="14">
    <location>
        <begin position="260"/>
        <end position="469"/>
    </location>
</feature>
<evidence type="ECO:0000256" key="12">
    <source>
        <dbReference type="ARBA" id="ARBA00023136"/>
    </source>
</evidence>
<keyword evidence="12 13" id="KW-0472">Membrane</keyword>
<dbReference type="InterPro" id="IPR036097">
    <property type="entry name" value="HisK_dim/P_sf"/>
</dbReference>
<evidence type="ECO:0000256" key="8">
    <source>
        <dbReference type="ARBA" id="ARBA00022777"/>
    </source>
</evidence>
<gene>
    <name evidence="15" type="ORF">SAMN04487960_105266</name>
</gene>
<evidence type="ECO:0000256" key="3">
    <source>
        <dbReference type="ARBA" id="ARBA00012438"/>
    </source>
</evidence>
<evidence type="ECO:0000313" key="15">
    <source>
        <dbReference type="EMBL" id="SDX00242.1"/>
    </source>
</evidence>
<name>A0A1H2Y4Y0_9GAMM</name>
<proteinExistence type="predicted"/>
<keyword evidence="9" id="KW-0067">ATP-binding</keyword>
<evidence type="ECO:0000256" key="7">
    <source>
        <dbReference type="ARBA" id="ARBA00022741"/>
    </source>
</evidence>
<dbReference type="OrthoDB" id="9809766at2"/>
<evidence type="ECO:0000256" key="4">
    <source>
        <dbReference type="ARBA" id="ARBA00022553"/>
    </source>
</evidence>
<dbReference type="InterPro" id="IPR003594">
    <property type="entry name" value="HATPase_dom"/>
</dbReference>
<evidence type="ECO:0000259" key="14">
    <source>
        <dbReference type="PROSITE" id="PS50109"/>
    </source>
</evidence>
<dbReference type="Pfam" id="PF02518">
    <property type="entry name" value="HATPase_c"/>
    <property type="match status" value="1"/>
</dbReference>
<dbReference type="CDD" id="cd00082">
    <property type="entry name" value="HisKA"/>
    <property type="match status" value="1"/>
</dbReference>
<dbReference type="InterPro" id="IPR036890">
    <property type="entry name" value="HATPase_C_sf"/>
</dbReference>
<dbReference type="RefSeq" id="WP_091813113.1">
    <property type="nucleotide sequence ID" value="NZ_FNNE01000005.1"/>
</dbReference>
<evidence type="ECO:0000313" key="16">
    <source>
        <dbReference type="Proteomes" id="UP000199675"/>
    </source>
</evidence>
<dbReference type="SMART" id="SM00388">
    <property type="entry name" value="HisKA"/>
    <property type="match status" value="1"/>
</dbReference>
<protein>
    <recommendedName>
        <fullName evidence="3">histidine kinase</fullName>
        <ecNumber evidence="3">2.7.13.3</ecNumber>
    </recommendedName>
</protein>
<dbReference type="Pfam" id="PF00512">
    <property type="entry name" value="HisKA"/>
    <property type="match status" value="1"/>
</dbReference>
<comment type="subcellular location">
    <subcellularLocation>
        <location evidence="2">Membrane</location>
        <topology evidence="2">Multi-pass membrane protein</topology>
    </subcellularLocation>
</comment>
<dbReference type="AlphaFoldDB" id="A0A1H2Y4Y0"/>
<dbReference type="SUPFAM" id="SSF47384">
    <property type="entry name" value="Homodimeric domain of signal transducing histidine kinase"/>
    <property type="match status" value="1"/>
</dbReference>
<dbReference type="EC" id="2.7.13.3" evidence="3"/>